<feature type="region of interest" description="Disordered" evidence="1">
    <location>
        <begin position="30"/>
        <end position="56"/>
    </location>
</feature>
<feature type="non-terminal residue" evidence="2">
    <location>
        <position position="1"/>
    </location>
</feature>
<dbReference type="HOGENOM" id="CLU_3020023_0_0_1"/>
<evidence type="ECO:0000313" key="2">
    <source>
        <dbReference type="EMBL" id="KIO02911.1"/>
    </source>
</evidence>
<name>A0A0C3P5X8_PISTI</name>
<accession>A0A0C3P5X8</accession>
<evidence type="ECO:0000313" key="3">
    <source>
        <dbReference type="Proteomes" id="UP000054217"/>
    </source>
</evidence>
<reference evidence="3" key="2">
    <citation type="submission" date="2015-01" db="EMBL/GenBank/DDBJ databases">
        <title>Evolutionary Origins and Diversification of the Mycorrhizal Mutualists.</title>
        <authorList>
            <consortium name="DOE Joint Genome Institute"/>
            <consortium name="Mycorrhizal Genomics Consortium"/>
            <person name="Kohler A."/>
            <person name="Kuo A."/>
            <person name="Nagy L.G."/>
            <person name="Floudas D."/>
            <person name="Copeland A."/>
            <person name="Barry K.W."/>
            <person name="Cichocki N."/>
            <person name="Veneault-Fourrey C."/>
            <person name="LaButti K."/>
            <person name="Lindquist E.A."/>
            <person name="Lipzen A."/>
            <person name="Lundell T."/>
            <person name="Morin E."/>
            <person name="Murat C."/>
            <person name="Riley R."/>
            <person name="Ohm R."/>
            <person name="Sun H."/>
            <person name="Tunlid A."/>
            <person name="Henrissat B."/>
            <person name="Grigoriev I.V."/>
            <person name="Hibbett D.S."/>
            <person name="Martin F."/>
        </authorList>
    </citation>
    <scope>NUCLEOTIDE SEQUENCE [LARGE SCALE GENOMIC DNA]</scope>
    <source>
        <strain evidence="3">Marx 270</strain>
    </source>
</reference>
<proteinExistence type="predicted"/>
<keyword evidence="3" id="KW-1185">Reference proteome</keyword>
<reference evidence="2 3" key="1">
    <citation type="submission" date="2014-04" db="EMBL/GenBank/DDBJ databases">
        <authorList>
            <consortium name="DOE Joint Genome Institute"/>
            <person name="Kuo A."/>
            <person name="Kohler A."/>
            <person name="Costa M.D."/>
            <person name="Nagy L.G."/>
            <person name="Floudas D."/>
            <person name="Copeland A."/>
            <person name="Barry K.W."/>
            <person name="Cichocki N."/>
            <person name="Veneault-Fourrey C."/>
            <person name="LaButti K."/>
            <person name="Lindquist E.A."/>
            <person name="Lipzen A."/>
            <person name="Lundell T."/>
            <person name="Morin E."/>
            <person name="Murat C."/>
            <person name="Sun H."/>
            <person name="Tunlid A."/>
            <person name="Henrissat B."/>
            <person name="Grigoriev I.V."/>
            <person name="Hibbett D.S."/>
            <person name="Martin F."/>
            <person name="Nordberg H.P."/>
            <person name="Cantor M.N."/>
            <person name="Hua S.X."/>
        </authorList>
    </citation>
    <scope>NUCLEOTIDE SEQUENCE [LARGE SCALE GENOMIC DNA]</scope>
    <source>
        <strain evidence="2 3">Marx 270</strain>
    </source>
</reference>
<gene>
    <name evidence="2" type="ORF">M404DRAFT_1001826</name>
</gene>
<protein>
    <submittedName>
        <fullName evidence="2">Uncharacterized protein</fullName>
    </submittedName>
</protein>
<organism evidence="2 3">
    <name type="scientific">Pisolithus tinctorius Marx 270</name>
    <dbReference type="NCBI Taxonomy" id="870435"/>
    <lineage>
        <taxon>Eukaryota</taxon>
        <taxon>Fungi</taxon>
        <taxon>Dikarya</taxon>
        <taxon>Basidiomycota</taxon>
        <taxon>Agaricomycotina</taxon>
        <taxon>Agaricomycetes</taxon>
        <taxon>Agaricomycetidae</taxon>
        <taxon>Boletales</taxon>
        <taxon>Sclerodermatineae</taxon>
        <taxon>Pisolithaceae</taxon>
        <taxon>Pisolithus</taxon>
    </lineage>
</organism>
<evidence type="ECO:0000256" key="1">
    <source>
        <dbReference type="SAM" id="MobiDB-lite"/>
    </source>
</evidence>
<dbReference type="EMBL" id="KN831979">
    <property type="protein sequence ID" value="KIO02911.1"/>
    <property type="molecule type" value="Genomic_DNA"/>
</dbReference>
<dbReference type="Proteomes" id="UP000054217">
    <property type="component" value="Unassembled WGS sequence"/>
</dbReference>
<dbReference type="AlphaFoldDB" id="A0A0C3P5X8"/>
<sequence length="56" mass="6138">VWAPNVSRKGNGLYTHVPLWRHRRNIPVALSSLGGGRKHSGSSQADITKLRTPIPP</sequence>
<dbReference type="InParanoid" id="A0A0C3P5X8"/>